<name>A0A250G041_9FLAO</name>
<dbReference type="EMBL" id="CP022388">
    <property type="protein sequence ID" value="ATA90750.1"/>
    <property type="molecule type" value="Genomic_DNA"/>
</dbReference>
<accession>A0A250G041</accession>
<proteinExistence type="predicted"/>
<dbReference type="Proteomes" id="UP000243136">
    <property type="component" value="Chromosome"/>
</dbReference>
<evidence type="ECO:0000313" key="1">
    <source>
        <dbReference type="EMBL" id="ATA90750.1"/>
    </source>
</evidence>
<dbReference type="AlphaFoldDB" id="A0A250G041"/>
<gene>
    <name evidence="1" type="ORF">CGC56_00305</name>
</gene>
<reference evidence="2" key="1">
    <citation type="submission" date="2017-06" db="EMBL/GenBank/DDBJ databases">
        <title>Capnocytophaga spp. assemblies.</title>
        <authorList>
            <person name="Gulvik C.A."/>
        </authorList>
    </citation>
    <scope>NUCLEOTIDE SEQUENCE [LARGE SCALE GENOMIC DNA]</scope>
    <source>
        <strain evidence="2">H5594</strain>
    </source>
</reference>
<sequence>MKKNHFKSYKNHRLYGIIILLFIFYHNENGYAQQLIKIEPVSDKYDDFEFPIISCEDKYVESKINILLQLSEIELLIDKKENNIFQRIALDSTANGKSFMKYEVLSNFERNVALCFDQIASSYTLHYWNQYYNFNPRNGDLYHLKDFFNTADFEAFKAFVSKQRIADFAPQIADEHQKYILQYIEEDNLMDFYFNESDLFFDAYNLIHKNDKAFGFSTITKISISEITHWLNDFGRAVLIGGKDIKQYHSSNDLQLYEGTIAEKYPFYMIFNSYRGIYAYKKYRKGILLLPKEQSNDTFSFQEYDRKDDNAKDNTLTFKRNNNTLTGFWISESGTKKTLWAKRK</sequence>
<evidence type="ECO:0000313" key="2">
    <source>
        <dbReference type="Proteomes" id="UP000243136"/>
    </source>
</evidence>
<organism evidence="1 2">
    <name type="scientific">Capnocytophaga canimorsus</name>
    <dbReference type="NCBI Taxonomy" id="28188"/>
    <lineage>
        <taxon>Bacteria</taxon>
        <taxon>Pseudomonadati</taxon>
        <taxon>Bacteroidota</taxon>
        <taxon>Flavobacteriia</taxon>
        <taxon>Flavobacteriales</taxon>
        <taxon>Flavobacteriaceae</taxon>
        <taxon>Capnocytophaga</taxon>
    </lineage>
</organism>
<protein>
    <submittedName>
        <fullName evidence="1">Uncharacterized protein</fullName>
    </submittedName>
</protein>
<dbReference type="RefSeq" id="WP_095916392.1">
    <property type="nucleotide sequence ID" value="NZ_CP022388.1"/>
</dbReference>